<organism evidence="5 6">
    <name type="scientific">Aquatica leii</name>
    <dbReference type="NCBI Taxonomy" id="1421715"/>
    <lineage>
        <taxon>Eukaryota</taxon>
        <taxon>Metazoa</taxon>
        <taxon>Ecdysozoa</taxon>
        <taxon>Arthropoda</taxon>
        <taxon>Hexapoda</taxon>
        <taxon>Insecta</taxon>
        <taxon>Pterygota</taxon>
        <taxon>Neoptera</taxon>
        <taxon>Endopterygota</taxon>
        <taxon>Coleoptera</taxon>
        <taxon>Polyphaga</taxon>
        <taxon>Elateriformia</taxon>
        <taxon>Elateroidea</taxon>
        <taxon>Lampyridae</taxon>
        <taxon>Luciolinae</taxon>
        <taxon>Aquatica</taxon>
    </lineage>
</organism>
<dbReference type="EMBL" id="JARPUR010000006">
    <property type="protein sequence ID" value="KAK4874478.1"/>
    <property type="molecule type" value="Genomic_DNA"/>
</dbReference>
<evidence type="ECO:0000256" key="4">
    <source>
        <dbReference type="ARBA" id="ARBA00034924"/>
    </source>
</evidence>
<name>A0AAN7P3C2_9COLE</name>
<comment type="caution">
    <text evidence="5">The sequence shown here is derived from an EMBL/GenBank/DDBJ whole genome shotgun (WGS) entry which is preliminary data.</text>
</comment>
<dbReference type="EC" id="1.14.11.18" evidence="2"/>
<dbReference type="Gene3D" id="2.60.120.620">
    <property type="entry name" value="q2cbj1_9rhob like domain"/>
    <property type="match status" value="1"/>
</dbReference>
<evidence type="ECO:0000313" key="5">
    <source>
        <dbReference type="EMBL" id="KAK4874478.1"/>
    </source>
</evidence>
<accession>A0AAN7P3C2</accession>
<evidence type="ECO:0000256" key="1">
    <source>
        <dbReference type="ARBA" id="ARBA00005830"/>
    </source>
</evidence>
<dbReference type="AlphaFoldDB" id="A0AAN7P3C2"/>
<sequence length="297" mass="33837">MFQYTKNGNFLTENQRKFYEDNGFLVIPKLVDNHLLENCRSKFAEVCNKGPSSMDMMVMKELSLKHQNFKGEYLVNKIQNLMNDEVFFACGSYKPLVDVVESIIGPSITCCQSMLINKPPGAEPKSSQHAMHQDYYYFPFGPVNSIVTVWAAIDSSNVENGCLFVLPGTHKNNLLPHKNGKGTKNVGYYEIVNYNKVNLCHLIMEQGDTVFLHPLLAHGSGANLTKNFRKAISCFYIDSNSYLIDFKGTQQEDLEKVMFKAYNKQHSHLKNYLDSWRLSSRLIRGSPGVYQQCLSQL</sequence>
<dbReference type="PANTHER" id="PTHR21308:SF1">
    <property type="entry name" value="PHYTANOYL-COA DIOXYGENASE, PEROXISOMAL"/>
    <property type="match status" value="1"/>
</dbReference>
<dbReference type="GO" id="GO:0048244">
    <property type="term" value="F:phytanoyl-CoA dioxygenase activity"/>
    <property type="evidence" value="ECO:0007669"/>
    <property type="project" value="UniProtKB-EC"/>
</dbReference>
<protein>
    <recommendedName>
        <fullName evidence="2">phytanoyl-CoA dioxygenase</fullName>
        <ecNumber evidence="2">1.14.11.18</ecNumber>
    </recommendedName>
    <alternativeName>
        <fullName evidence="3">Phytanic acid oxidase</fullName>
    </alternativeName>
    <alternativeName>
        <fullName evidence="4">Phytanoyl-CoA alpha-hydroxylase</fullName>
    </alternativeName>
</protein>
<comment type="similarity">
    <text evidence="1">Belongs to the PhyH family.</text>
</comment>
<dbReference type="GO" id="GO:0001561">
    <property type="term" value="P:fatty acid alpha-oxidation"/>
    <property type="evidence" value="ECO:0007669"/>
    <property type="project" value="InterPro"/>
</dbReference>
<keyword evidence="6" id="KW-1185">Reference proteome</keyword>
<evidence type="ECO:0000256" key="2">
    <source>
        <dbReference type="ARBA" id="ARBA00034809"/>
    </source>
</evidence>
<dbReference type="InterPro" id="IPR008775">
    <property type="entry name" value="Phytyl_CoA_dOase-like"/>
</dbReference>
<evidence type="ECO:0000313" key="6">
    <source>
        <dbReference type="Proteomes" id="UP001353858"/>
    </source>
</evidence>
<gene>
    <name evidence="5" type="ORF">RN001_013838</name>
</gene>
<dbReference type="PANTHER" id="PTHR21308">
    <property type="entry name" value="PHYTANOYL-COA ALPHA-HYDROXYLASE"/>
    <property type="match status" value="1"/>
</dbReference>
<proteinExistence type="inferred from homology"/>
<dbReference type="Proteomes" id="UP001353858">
    <property type="component" value="Unassembled WGS sequence"/>
</dbReference>
<dbReference type="SUPFAM" id="SSF51197">
    <property type="entry name" value="Clavaminate synthase-like"/>
    <property type="match status" value="1"/>
</dbReference>
<dbReference type="Pfam" id="PF05721">
    <property type="entry name" value="PhyH"/>
    <property type="match status" value="1"/>
</dbReference>
<reference evidence="6" key="1">
    <citation type="submission" date="2023-01" db="EMBL/GenBank/DDBJ databases">
        <title>Key to firefly adult light organ development and bioluminescence: homeobox transcription factors regulate luciferase expression and transportation to peroxisome.</title>
        <authorList>
            <person name="Fu X."/>
        </authorList>
    </citation>
    <scope>NUCLEOTIDE SEQUENCE [LARGE SCALE GENOMIC DNA]</scope>
</reference>
<dbReference type="InterPro" id="IPR047128">
    <property type="entry name" value="PhyH"/>
</dbReference>
<evidence type="ECO:0000256" key="3">
    <source>
        <dbReference type="ARBA" id="ARBA00034921"/>
    </source>
</evidence>